<dbReference type="PANTHER" id="PTHR47964:SF1">
    <property type="entry name" value="ATP-DEPENDENT DNA HELICASE HOMOLOG RECG, CHLOROPLASTIC"/>
    <property type="match status" value="1"/>
</dbReference>
<dbReference type="SUPFAM" id="SSF141259">
    <property type="entry name" value="CarD-like"/>
    <property type="match status" value="1"/>
</dbReference>
<reference evidence="17" key="1">
    <citation type="submission" date="2022-11" db="EMBL/GenBank/DDBJ databases">
        <title>The whole genome sequencing of pests is an important tool to study the evolution of the plant-insect interaction and insecticide resistance.</title>
        <authorList>
            <person name="Kananovich Y."/>
        </authorList>
    </citation>
    <scope>NUCLEOTIDE SEQUENCE</scope>
    <source>
        <strain evidence="17">BSU_Bre_2018</strain>
    </source>
</reference>
<dbReference type="InterPro" id="IPR014001">
    <property type="entry name" value="Helicase_ATP-bd"/>
</dbReference>
<sequence length="809" mass="94185">MKITENQILKNKKIINCKYQKLPNLFNNINDQEKFNEFLSFLHTFSGKIIFSLNKKQFLKKILIFLMKYKIHPKYIKTTIDIEENLNHFYMTNEFKQEHINRKDNFLFIYTEDLLPIIDSKYALNTKDNISNVQNNYLSKLIINYPIIHVEHGIGRYQGLTTIKTASIESEYLIISYAGEDKLYVPVAYLHLISPYTTTSIENAPLHRLGGDEWNKIKKKINKTIYDHAAQLLDIYAKRKFQKGFSFKKNEKKYHVFCKDCLFEITLDQNKVIKSVLKDMCSSIPMDRLICGDVGFGKTEVAMRAAFISVSNNKQVVILVPTTLLAQQHYENFKKRFSNWSINIEILSRFQNTTKQNLIFKNTKSGHINILIGTHKLLLKEIEWYDLGLLIIDEEHRFGVNHKEIFKKRYCNIDILTLTATPIPRTLNMTMVGIKDLSIIEKPPAQRLAIKTYIQEYNPLLIRKTILREISRGGQVYYIYNKVQNIINIAEKLSKLIPEANIKIGHGQMNDIDLKKVMNKFYKNKFNVLICTTIIESGIDIPRANTIIIENADHFGLSQLHQLRGRIGRSNHQSYALFLIKDFKKITSDAKKRLEAIASVDNFGGGFSLSNQDLEIRGIGEILGKEQSGHIKSIGFSLYMKLLKNAIKLLKDGRSLSFNELSKNSVEIELYVSALLPDNYISNVNTRLFFYKRFANAENEKEVEKIKDELIKNFGKLPVFSKNLIVIAKIRLIAYRIGIKFIKCNKKMGIIEFNDDNLVNTRYLLQIFKEQPDVWKMENSIKLKFLYNSDNDHLRLLWILNLLQHLEKK</sequence>
<dbReference type="Pfam" id="PF03461">
    <property type="entry name" value="TRCF"/>
    <property type="match status" value="1"/>
</dbReference>
<dbReference type="CDD" id="cd17991">
    <property type="entry name" value="DEXHc_TRCF"/>
    <property type="match status" value="1"/>
</dbReference>
<dbReference type="EMBL" id="CP113406">
    <property type="protein sequence ID" value="WAI18677.1"/>
    <property type="molecule type" value="Genomic_DNA"/>
</dbReference>
<dbReference type="PANTHER" id="PTHR47964">
    <property type="entry name" value="ATP-DEPENDENT DNA HELICASE HOMOLOG RECG, CHLOROPLASTIC"/>
    <property type="match status" value="1"/>
</dbReference>
<dbReference type="SMART" id="SM00982">
    <property type="entry name" value="TRCF"/>
    <property type="match status" value="1"/>
</dbReference>
<feature type="domain" description="Helicase C-terminal" evidence="16">
    <location>
        <begin position="461"/>
        <end position="620"/>
    </location>
</feature>
<dbReference type="SMART" id="SM01058">
    <property type="entry name" value="CarD_TRCF"/>
    <property type="match status" value="1"/>
</dbReference>
<dbReference type="Gene3D" id="3.40.50.300">
    <property type="entry name" value="P-loop containing nucleotide triphosphate hydrolases"/>
    <property type="match status" value="2"/>
</dbReference>
<evidence type="ECO:0000256" key="1">
    <source>
        <dbReference type="ARBA" id="ARBA00004496"/>
    </source>
</evidence>
<comment type="similarity">
    <text evidence="11 14">In the N-terminal section; belongs to the UvrB family.</text>
</comment>
<dbReference type="GO" id="GO:0016787">
    <property type="term" value="F:hydrolase activity"/>
    <property type="evidence" value="ECO:0007669"/>
    <property type="project" value="UniProtKB-KW"/>
</dbReference>
<gene>
    <name evidence="14 17" type="primary">mfd</name>
    <name evidence="17" type="ORF">OW720_01510</name>
</gene>
<dbReference type="EC" id="3.6.4.-" evidence="14"/>
<evidence type="ECO:0000256" key="9">
    <source>
        <dbReference type="ARBA" id="ARBA00023204"/>
    </source>
</evidence>
<dbReference type="HAMAP" id="MF_00969">
    <property type="entry name" value="TRCF"/>
    <property type="match status" value="1"/>
</dbReference>
<dbReference type="GO" id="GO:0005524">
    <property type="term" value="F:ATP binding"/>
    <property type="evidence" value="ECO:0007669"/>
    <property type="project" value="UniProtKB-UniRule"/>
</dbReference>
<keyword evidence="6" id="KW-0347">Helicase</keyword>
<dbReference type="InterPro" id="IPR001650">
    <property type="entry name" value="Helicase_C-like"/>
</dbReference>
<keyword evidence="7 14" id="KW-0067">ATP-binding</keyword>
<dbReference type="InterPro" id="IPR005118">
    <property type="entry name" value="TRCF_C"/>
</dbReference>
<keyword evidence="4 14" id="KW-0227">DNA damage</keyword>
<keyword evidence="8 14" id="KW-0238">DNA-binding</keyword>
<feature type="domain" description="Helicase ATP-binding" evidence="15">
    <location>
        <begin position="279"/>
        <end position="440"/>
    </location>
</feature>
<name>A0AAJ5TX27_9GAMM</name>
<evidence type="ECO:0000256" key="11">
    <source>
        <dbReference type="ARBA" id="ARBA00061104"/>
    </source>
</evidence>
<dbReference type="InterPro" id="IPR011545">
    <property type="entry name" value="DEAD/DEAH_box_helicase_dom"/>
</dbReference>
<keyword evidence="3 14" id="KW-0547">Nucleotide-binding</keyword>
<dbReference type="InterPro" id="IPR048635">
    <property type="entry name" value="MFD_D3"/>
</dbReference>
<dbReference type="FunFam" id="3.40.50.300:FF:000300">
    <property type="entry name" value="Transcription-repair-coupling factor"/>
    <property type="match status" value="1"/>
</dbReference>
<evidence type="ECO:0000256" key="4">
    <source>
        <dbReference type="ARBA" id="ARBA00022763"/>
    </source>
</evidence>
<dbReference type="GO" id="GO:0000716">
    <property type="term" value="P:transcription-coupled nucleotide-excision repair, DNA damage recognition"/>
    <property type="evidence" value="ECO:0007669"/>
    <property type="project" value="UniProtKB-UniRule"/>
</dbReference>
<evidence type="ECO:0000259" key="16">
    <source>
        <dbReference type="PROSITE" id="PS51194"/>
    </source>
</evidence>
<dbReference type="InterPro" id="IPR037235">
    <property type="entry name" value="TRCF-like_C_D7"/>
</dbReference>
<evidence type="ECO:0000259" key="15">
    <source>
        <dbReference type="PROSITE" id="PS51192"/>
    </source>
</evidence>
<dbReference type="FunFam" id="3.40.50.300:FF:000546">
    <property type="entry name" value="Transcription-repair-coupling factor"/>
    <property type="match status" value="1"/>
</dbReference>
<dbReference type="InterPro" id="IPR027417">
    <property type="entry name" value="P-loop_NTPase"/>
</dbReference>
<keyword evidence="2 14" id="KW-0963">Cytoplasm</keyword>
<dbReference type="InterPro" id="IPR003711">
    <property type="entry name" value="CarD-like/TRCF_RID"/>
</dbReference>
<evidence type="ECO:0000313" key="17">
    <source>
        <dbReference type="EMBL" id="WAI18677.1"/>
    </source>
</evidence>
<dbReference type="GO" id="GO:0003678">
    <property type="term" value="F:DNA helicase activity"/>
    <property type="evidence" value="ECO:0007669"/>
    <property type="project" value="TreeGrafter"/>
</dbReference>
<dbReference type="GO" id="GO:0003684">
    <property type="term" value="F:damaged DNA binding"/>
    <property type="evidence" value="ECO:0007669"/>
    <property type="project" value="InterPro"/>
</dbReference>
<comment type="subcellular location">
    <subcellularLocation>
        <location evidence="1 14">Cytoplasm</location>
    </subcellularLocation>
</comment>
<evidence type="ECO:0000256" key="3">
    <source>
        <dbReference type="ARBA" id="ARBA00022741"/>
    </source>
</evidence>
<dbReference type="Gene3D" id="2.40.10.170">
    <property type="match status" value="1"/>
</dbReference>
<evidence type="ECO:0000256" key="8">
    <source>
        <dbReference type="ARBA" id="ARBA00023125"/>
    </source>
</evidence>
<dbReference type="SUPFAM" id="SSF52540">
    <property type="entry name" value="P-loop containing nucleoside triphosphate hydrolases"/>
    <property type="match status" value="2"/>
</dbReference>
<evidence type="ECO:0000256" key="7">
    <source>
        <dbReference type="ARBA" id="ARBA00022840"/>
    </source>
</evidence>
<dbReference type="AlphaFoldDB" id="A0AAJ5TX27"/>
<comment type="similarity">
    <text evidence="12 14">In the C-terminal section; belongs to the helicase family. RecG subfamily.</text>
</comment>
<dbReference type="Proteomes" id="UP001163440">
    <property type="component" value="Chromosome"/>
</dbReference>
<dbReference type="SMART" id="SM00487">
    <property type="entry name" value="DEXDc"/>
    <property type="match status" value="1"/>
</dbReference>
<dbReference type="NCBIfam" id="TIGR00580">
    <property type="entry name" value="mfd"/>
    <property type="match status" value="1"/>
</dbReference>
<evidence type="ECO:0000256" key="6">
    <source>
        <dbReference type="ARBA" id="ARBA00022806"/>
    </source>
</evidence>
<dbReference type="Pfam" id="PF00271">
    <property type="entry name" value="Helicase_C"/>
    <property type="match status" value="1"/>
</dbReference>
<protein>
    <recommendedName>
        <fullName evidence="13 14">Transcription-repair-coupling factor</fullName>
        <shortName evidence="14">TRCF</shortName>
        <ecNumber evidence="14">3.6.4.-</ecNumber>
    </recommendedName>
</protein>
<evidence type="ECO:0000256" key="14">
    <source>
        <dbReference type="HAMAP-Rule" id="MF_00969"/>
    </source>
</evidence>
<dbReference type="Gene3D" id="3.90.1150.50">
    <property type="entry name" value="Transcription-repair-coupling factor, D7 domain"/>
    <property type="match status" value="1"/>
</dbReference>
<keyword evidence="9 14" id="KW-0234">DNA repair</keyword>
<evidence type="ECO:0000256" key="10">
    <source>
        <dbReference type="ARBA" id="ARBA00055182"/>
    </source>
</evidence>
<dbReference type="SMART" id="SM00490">
    <property type="entry name" value="HELICc"/>
    <property type="match status" value="1"/>
</dbReference>
<dbReference type="RefSeq" id="WP_158365687.1">
    <property type="nucleotide sequence ID" value="NZ_CP034882.1"/>
</dbReference>
<dbReference type="PROSITE" id="PS51194">
    <property type="entry name" value="HELICASE_CTER"/>
    <property type="match status" value="1"/>
</dbReference>
<evidence type="ECO:0000313" key="18">
    <source>
        <dbReference type="Proteomes" id="UP001163440"/>
    </source>
</evidence>
<dbReference type="PROSITE" id="PS51192">
    <property type="entry name" value="HELICASE_ATP_BIND_1"/>
    <property type="match status" value="1"/>
</dbReference>
<accession>A0AAJ5TX27</accession>
<dbReference type="SUPFAM" id="SSF143517">
    <property type="entry name" value="TRCF domain-like"/>
    <property type="match status" value="1"/>
</dbReference>
<dbReference type="GO" id="GO:0005737">
    <property type="term" value="C:cytoplasm"/>
    <property type="evidence" value="ECO:0007669"/>
    <property type="project" value="UniProtKB-SubCell"/>
</dbReference>
<evidence type="ECO:0000256" key="2">
    <source>
        <dbReference type="ARBA" id="ARBA00022490"/>
    </source>
</evidence>
<dbReference type="InterPro" id="IPR047112">
    <property type="entry name" value="RecG/Mfd"/>
</dbReference>
<dbReference type="Gene3D" id="3.40.50.11140">
    <property type="match status" value="1"/>
</dbReference>
<dbReference type="GO" id="GO:0006355">
    <property type="term" value="P:regulation of DNA-templated transcription"/>
    <property type="evidence" value="ECO:0007669"/>
    <property type="project" value="UniProtKB-UniRule"/>
</dbReference>
<evidence type="ECO:0000256" key="13">
    <source>
        <dbReference type="ARBA" id="ARBA00070128"/>
    </source>
</evidence>
<dbReference type="Pfam" id="PF21132">
    <property type="entry name" value="MFD_D3"/>
    <property type="match status" value="1"/>
</dbReference>
<dbReference type="InterPro" id="IPR036101">
    <property type="entry name" value="CarD-like/TRCF_RID_sf"/>
</dbReference>
<dbReference type="Pfam" id="PF02559">
    <property type="entry name" value="CarD_TRCF_RID"/>
    <property type="match status" value="1"/>
</dbReference>
<organism evidence="17 18">
    <name type="scientific">Buchnera aphidicola</name>
    <name type="common">Brevicoryne brassicae</name>
    <dbReference type="NCBI Taxonomy" id="911343"/>
    <lineage>
        <taxon>Bacteria</taxon>
        <taxon>Pseudomonadati</taxon>
        <taxon>Pseudomonadota</taxon>
        <taxon>Gammaproteobacteria</taxon>
        <taxon>Enterobacterales</taxon>
        <taxon>Erwiniaceae</taxon>
        <taxon>Buchnera</taxon>
    </lineage>
</organism>
<evidence type="ECO:0000256" key="12">
    <source>
        <dbReference type="ARBA" id="ARBA00061399"/>
    </source>
</evidence>
<dbReference type="InterPro" id="IPR004576">
    <property type="entry name" value="Mfd"/>
</dbReference>
<dbReference type="Pfam" id="PF00270">
    <property type="entry name" value="DEAD"/>
    <property type="match status" value="1"/>
</dbReference>
<comment type="function">
    <text evidence="10 14">Couples transcription and DNA repair by recognizing RNA polymerase (RNAP) stalled at DNA lesions. Mediates ATP-dependent release of RNAP and its truncated transcript from the DNA, and recruitment of nucleotide excision repair machinery to the damaged site.</text>
</comment>
<proteinExistence type="inferred from homology"/>
<evidence type="ECO:0000256" key="5">
    <source>
        <dbReference type="ARBA" id="ARBA00022801"/>
    </source>
</evidence>
<keyword evidence="5 14" id="KW-0378">Hydrolase</keyword>